<sequence>MEIISQISSFALTFIENTGYLGIFILSALESAAIPIPSEVVAPFSGFLASTGKFSLWGVVAIITLANTVGSVILFVVGASGGRWILEKYGKYILIHKRELERADEWFRKHGGAAIFWSRLLPAIRSIISLPAGVARMNFLKFTLFTAAGSLPWNFVLAYLGYKAGQNWESLKPYFEKLNSLVFGVLVLAAVWYLWKHLPNHKKEKAA</sequence>
<evidence type="ECO:0000259" key="7">
    <source>
        <dbReference type="Pfam" id="PF09335"/>
    </source>
</evidence>
<dbReference type="InterPro" id="IPR032816">
    <property type="entry name" value="VTT_dom"/>
</dbReference>
<evidence type="ECO:0000313" key="8">
    <source>
        <dbReference type="EMBL" id="OGN08454.1"/>
    </source>
</evidence>
<feature type="transmembrane region" description="Helical" evidence="6">
    <location>
        <begin position="12"/>
        <end position="34"/>
    </location>
</feature>
<comment type="subcellular location">
    <subcellularLocation>
        <location evidence="1">Cell membrane</location>
        <topology evidence="1">Multi-pass membrane protein</topology>
    </subcellularLocation>
</comment>
<dbReference type="EMBL" id="MGJL01000004">
    <property type="protein sequence ID" value="OGN08454.1"/>
    <property type="molecule type" value="Genomic_DNA"/>
</dbReference>
<organism evidence="8 9">
    <name type="scientific">Candidatus Yanofskybacteria bacterium RIFCSPHIGHO2_01_FULL_45_42</name>
    <dbReference type="NCBI Taxonomy" id="1802671"/>
    <lineage>
        <taxon>Bacteria</taxon>
        <taxon>Candidatus Yanofskyibacteriota</taxon>
    </lineage>
</organism>
<dbReference type="PANTHER" id="PTHR42709">
    <property type="entry name" value="ALKALINE PHOSPHATASE LIKE PROTEIN"/>
    <property type="match status" value="1"/>
</dbReference>
<reference evidence="8 9" key="1">
    <citation type="journal article" date="2016" name="Nat. Commun.">
        <title>Thousands of microbial genomes shed light on interconnected biogeochemical processes in an aquifer system.</title>
        <authorList>
            <person name="Anantharaman K."/>
            <person name="Brown C.T."/>
            <person name="Hug L.A."/>
            <person name="Sharon I."/>
            <person name="Castelle C.J."/>
            <person name="Probst A.J."/>
            <person name="Thomas B.C."/>
            <person name="Singh A."/>
            <person name="Wilkins M.J."/>
            <person name="Karaoz U."/>
            <person name="Brodie E.L."/>
            <person name="Williams K.H."/>
            <person name="Hubbard S.S."/>
            <person name="Banfield J.F."/>
        </authorList>
    </citation>
    <scope>NUCLEOTIDE SEQUENCE [LARGE SCALE GENOMIC DNA]</scope>
</reference>
<evidence type="ECO:0000256" key="1">
    <source>
        <dbReference type="ARBA" id="ARBA00004651"/>
    </source>
</evidence>
<keyword evidence="3 6" id="KW-0812">Transmembrane</keyword>
<evidence type="ECO:0000313" key="9">
    <source>
        <dbReference type="Proteomes" id="UP000178023"/>
    </source>
</evidence>
<evidence type="ECO:0000256" key="5">
    <source>
        <dbReference type="ARBA" id="ARBA00023136"/>
    </source>
</evidence>
<feature type="transmembrane region" description="Helical" evidence="6">
    <location>
        <begin position="142"/>
        <end position="162"/>
    </location>
</feature>
<evidence type="ECO:0000256" key="3">
    <source>
        <dbReference type="ARBA" id="ARBA00022692"/>
    </source>
</evidence>
<dbReference type="AlphaFoldDB" id="A0A1F8F5N0"/>
<evidence type="ECO:0000256" key="4">
    <source>
        <dbReference type="ARBA" id="ARBA00022989"/>
    </source>
</evidence>
<dbReference type="InterPro" id="IPR051311">
    <property type="entry name" value="DedA_domain"/>
</dbReference>
<name>A0A1F8F5N0_9BACT</name>
<gene>
    <name evidence="8" type="ORF">A2750_01900</name>
</gene>
<feature type="domain" description="VTT" evidence="7">
    <location>
        <begin position="36"/>
        <end position="162"/>
    </location>
</feature>
<comment type="caution">
    <text evidence="8">The sequence shown here is derived from an EMBL/GenBank/DDBJ whole genome shotgun (WGS) entry which is preliminary data.</text>
</comment>
<keyword evidence="2" id="KW-1003">Cell membrane</keyword>
<keyword evidence="5 6" id="KW-0472">Membrane</keyword>
<accession>A0A1F8F5N0</accession>
<feature type="transmembrane region" description="Helical" evidence="6">
    <location>
        <begin position="174"/>
        <end position="195"/>
    </location>
</feature>
<proteinExistence type="predicted"/>
<evidence type="ECO:0000256" key="2">
    <source>
        <dbReference type="ARBA" id="ARBA00022475"/>
    </source>
</evidence>
<dbReference type="GO" id="GO:0005886">
    <property type="term" value="C:plasma membrane"/>
    <property type="evidence" value="ECO:0007669"/>
    <property type="project" value="UniProtKB-SubCell"/>
</dbReference>
<protein>
    <recommendedName>
        <fullName evidence="7">VTT domain-containing protein</fullName>
    </recommendedName>
</protein>
<evidence type="ECO:0000256" key="6">
    <source>
        <dbReference type="SAM" id="Phobius"/>
    </source>
</evidence>
<dbReference type="Pfam" id="PF09335">
    <property type="entry name" value="VTT_dom"/>
    <property type="match status" value="1"/>
</dbReference>
<dbReference type="PANTHER" id="PTHR42709:SF6">
    <property type="entry name" value="UNDECAPRENYL PHOSPHATE TRANSPORTER A"/>
    <property type="match status" value="1"/>
</dbReference>
<feature type="transmembrane region" description="Helical" evidence="6">
    <location>
        <begin position="54"/>
        <end position="79"/>
    </location>
</feature>
<dbReference type="Proteomes" id="UP000178023">
    <property type="component" value="Unassembled WGS sequence"/>
</dbReference>
<keyword evidence="4 6" id="KW-1133">Transmembrane helix</keyword>